<sequence length="432" mass="46952">MARFLLCTIPIAGHVSPGKAIACALIQRGHEVWWYTGGAFKPLVESTGAKFVPIQSWSDYSAPDNVPKAVTDQRNALRGPAQLKFDLKHFFIDVAAGQVKDIAQTLEAFRADVVVTDSFFLGGGWLWEQGGPPWAEFGISTFGFSSRDTAPFGLGLQPQASPVGRWRNQSLHWLFEQVLWRDLTTHTNKVRASLGLPASRQTFFDTLSPFLYLAGTVPSFEYPRSDLPPQVHFVGPLLSSIFLPVVPPTWWSDLQGGQPVVLVTQGTIATALQDLILPTLTALAQTDVLVVATTGGADPAALPVPLPPNARVEPYISFVDLLPHVDVMISNGGFNGVQMALAHGIPLVVAGSTEDKPEIGARVEWSGTGINLKTKSPRPDQIKAAVSQLLTDPRYRSKAQQLQAEMSQYHAPERAATLLEQLALTQQPLLRS</sequence>
<evidence type="ECO:0000259" key="1">
    <source>
        <dbReference type="Pfam" id="PF06722"/>
    </source>
</evidence>
<dbReference type="Gene3D" id="3.40.50.2000">
    <property type="entry name" value="Glycogen Phosphorylase B"/>
    <property type="match status" value="2"/>
</dbReference>
<dbReference type="PANTHER" id="PTHR48050">
    <property type="entry name" value="STEROL 3-BETA-GLUCOSYLTRANSFERASE"/>
    <property type="match status" value="1"/>
</dbReference>
<dbReference type="GO" id="GO:0017000">
    <property type="term" value="P:antibiotic biosynthetic process"/>
    <property type="evidence" value="ECO:0007669"/>
    <property type="project" value="UniProtKB-ARBA"/>
</dbReference>
<dbReference type="AlphaFoldDB" id="A0A6J4MM30"/>
<dbReference type="InterPro" id="IPR002213">
    <property type="entry name" value="UDP_glucos_trans"/>
</dbReference>
<proteinExistence type="predicted"/>
<feature type="domain" description="Erythromycin biosynthesis protein CIII-like C-terminal" evidence="1">
    <location>
        <begin position="280"/>
        <end position="421"/>
    </location>
</feature>
<evidence type="ECO:0000313" key="2">
    <source>
        <dbReference type="EMBL" id="CAA9361201.1"/>
    </source>
</evidence>
<dbReference type="FunFam" id="3.40.50.2000:FF:000072">
    <property type="entry name" value="Glycosyl transferase"/>
    <property type="match status" value="1"/>
</dbReference>
<dbReference type="PANTHER" id="PTHR48050:SF13">
    <property type="entry name" value="STEROL 3-BETA-GLUCOSYLTRANSFERASE UGT80A2"/>
    <property type="match status" value="1"/>
</dbReference>
<accession>A0A6J4MM30</accession>
<dbReference type="InterPro" id="IPR050426">
    <property type="entry name" value="Glycosyltransferase_28"/>
</dbReference>
<dbReference type="GO" id="GO:0016758">
    <property type="term" value="F:hexosyltransferase activity"/>
    <property type="evidence" value="ECO:0007669"/>
    <property type="project" value="UniProtKB-ARBA"/>
</dbReference>
<protein>
    <recommendedName>
        <fullName evidence="1">Erythromycin biosynthesis protein CIII-like C-terminal domain-containing protein</fullName>
    </recommendedName>
</protein>
<dbReference type="InterPro" id="IPR010610">
    <property type="entry name" value="EryCIII-like_C"/>
</dbReference>
<reference evidence="2" key="1">
    <citation type="submission" date="2020-02" db="EMBL/GenBank/DDBJ databases">
        <authorList>
            <person name="Meier V. D."/>
        </authorList>
    </citation>
    <scope>NUCLEOTIDE SEQUENCE</scope>
    <source>
        <strain evidence="2">AVDCRST_MAG94</strain>
    </source>
</reference>
<dbReference type="Pfam" id="PF06722">
    <property type="entry name" value="EryCIII-like_C"/>
    <property type="match status" value="1"/>
</dbReference>
<organism evidence="2">
    <name type="scientific">uncultured Leptolyngbya sp</name>
    <dbReference type="NCBI Taxonomy" id="332963"/>
    <lineage>
        <taxon>Bacteria</taxon>
        <taxon>Bacillati</taxon>
        <taxon>Cyanobacteriota</taxon>
        <taxon>Cyanophyceae</taxon>
        <taxon>Leptolyngbyales</taxon>
        <taxon>Leptolyngbyaceae</taxon>
        <taxon>Leptolyngbya group</taxon>
        <taxon>Leptolyngbya</taxon>
        <taxon>environmental samples</taxon>
    </lineage>
</organism>
<dbReference type="CDD" id="cd03784">
    <property type="entry name" value="GT1_Gtf-like"/>
    <property type="match status" value="1"/>
</dbReference>
<dbReference type="GO" id="GO:0008194">
    <property type="term" value="F:UDP-glycosyltransferase activity"/>
    <property type="evidence" value="ECO:0007669"/>
    <property type="project" value="InterPro"/>
</dbReference>
<dbReference type="EMBL" id="CADCTY010001185">
    <property type="protein sequence ID" value="CAA9361201.1"/>
    <property type="molecule type" value="Genomic_DNA"/>
</dbReference>
<name>A0A6J4MM30_9CYAN</name>
<dbReference type="SUPFAM" id="SSF53756">
    <property type="entry name" value="UDP-Glycosyltransferase/glycogen phosphorylase"/>
    <property type="match status" value="1"/>
</dbReference>
<gene>
    <name evidence="2" type="ORF">AVDCRST_MAG94-3387</name>
</gene>